<evidence type="ECO:0000313" key="3">
    <source>
        <dbReference type="Proteomes" id="UP000072530"/>
    </source>
</evidence>
<dbReference type="Pfam" id="PF01243">
    <property type="entry name" value="PNPOx_N"/>
    <property type="match status" value="1"/>
</dbReference>
<reference evidence="2 3" key="1">
    <citation type="submission" date="2016-02" db="EMBL/GenBank/DDBJ databases">
        <authorList>
            <consortium name="Pathogen Informatics"/>
        </authorList>
    </citation>
    <scope>NUCLEOTIDE SEQUENCE [LARGE SCALE GENOMIC DNA]</scope>
    <source>
        <strain evidence="2 3">LSS31</strain>
    </source>
</reference>
<dbReference type="InterPro" id="IPR011576">
    <property type="entry name" value="Pyridox_Oxase_N"/>
</dbReference>
<accession>A0A0Z8AMI2</accession>
<protein>
    <submittedName>
        <fullName evidence="2">Pyridoxamine 5'-phosphate oxidase-like FMN-binding protein</fullName>
    </submittedName>
</protein>
<dbReference type="AlphaFoldDB" id="A0A0Z8AMI2"/>
<dbReference type="SUPFAM" id="SSF50475">
    <property type="entry name" value="FMN-binding split barrel"/>
    <property type="match status" value="1"/>
</dbReference>
<proteinExistence type="predicted"/>
<dbReference type="Gene3D" id="2.30.110.10">
    <property type="entry name" value="Electron Transport, Fmn-binding Protein, Chain A"/>
    <property type="match status" value="1"/>
</dbReference>
<dbReference type="Proteomes" id="UP000072530">
    <property type="component" value="Unassembled WGS sequence"/>
</dbReference>
<feature type="domain" description="Pyridoxamine 5'-phosphate oxidase N-terminal" evidence="1">
    <location>
        <begin position="6"/>
        <end position="116"/>
    </location>
</feature>
<dbReference type="InterPro" id="IPR012349">
    <property type="entry name" value="Split_barrel_FMN-bd"/>
</dbReference>
<dbReference type="RefSeq" id="WP_044670039.1">
    <property type="nucleotide sequence ID" value="NZ_CEDJ01000018.1"/>
</dbReference>
<evidence type="ECO:0000259" key="1">
    <source>
        <dbReference type="Pfam" id="PF01243"/>
    </source>
</evidence>
<gene>
    <name evidence="2" type="ORF">ERS132393_00900</name>
</gene>
<evidence type="ECO:0000313" key="2">
    <source>
        <dbReference type="EMBL" id="CYU54355.1"/>
    </source>
</evidence>
<organism evidence="2 3">
    <name type="scientific">Streptococcus suis</name>
    <dbReference type="NCBI Taxonomy" id="1307"/>
    <lineage>
        <taxon>Bacteria</taxon>
        <taxon>Bacillati</taxon>
        <taxon>Bacillota</taxon>
        <taxon>Bacilli</taxon>
        <taxon>Lactobacillales</taxon>
        <taxon>Streptococcaceae</taxon>
        <taxon>Streptococcus</taxon>
    </lineage>
</organism>
<name>A0A0Z8AMI2_STRSU</name>
<dbReference type="EMBL" id="FIGG01000002">
    <property type="protein sequence ID" value="CYU54355.1"/>
    <property type="molecule type" value="Genomic_DNA"/>
</dbReference>
<sequence>MEVKDVMEILEGMKLGIFSTVDAVGTPHARPIHIAAANEDGVFFMTSSETHFYQQLMGDERIALTALSEEDYLIQVIRIEGRARPASQELLEKVFTDNPYVQHVYKDEESRKTMQIFQVYAGDGFYHSLTQGHKYVFKINGGESQVRTI</sequence>